<accession>A0A444ZVN6</accession>
<dbReference type="STRING" id="3818.A0A444ZVN6"/>
<evidence type="ECO:0000256" key="3">
    <source>
        <dbReference type="ARBA" id="ARBA00022833"/>
    </source>
</evidence>
<reference evidence="4 5" key="1">
    <citation type="submission" date="2019-01" db="EMBL/GenBank/DDBJ databases">
        <title>Sequencing of cultivated peanut Arachis hypogaea provides insights into genome evolution and oil improvement.</title>
        <authorList>
            <person name="Chen X."/>
        </authorList>
    </citation>
    <scope>NUCLEOTIDE SEQUENCE [LARGE SCALE GENOMIC DNA]</scope>
    <source>
        <strain evidence="5">cv. Fuhuasheng</strain>
        <tissue evidence="4">Leaves</tissue>
    </source>
</reference>
<organism evidence="4 5">
    <name type="scientific">Arachis hypogaea</name>
    <name type="common">Peanut</name>
    <dbReference type="NCBI Taxonomy" id="3818"/>
    <lineage>
        <taxon>Eukaryota</taxon>
        <taxon>Viridiplantae</taxon>
        <taxon>Streptophyta</taxon>
        <taxon>Embryophyta</taxon>
        <taxon>Tracheophyta</taxon>
        <taxon>Spermatophyta</taxon>
        <taxon>Magnoliopsida</taxon>
        <taxon>eudicotyledons</taxon>
        <taxon>Gunneridae</taxon>
        <taxon>Pentapetalae</taxon>
        <taxon>rosids</taxon>
        <taxon>fabids</taxon>
        <taxon>Fabales</taxon>
        <taxon>Fabaceae</taxon>
        <taxon>Papilionoideae</taxon>
        <taxon>50 kb inversion clade</taxon>
        <taxon>dalbergioids sensu lato</taxon>
        <taxon>Dalbergieae</taxon>
        <taxon>Pterocarpus clade</taxon>
        <taxon>Arachis</taxon>
    </lineage>
</organism>
<dbReference type="EMBL" id="SDMP01000013">
    <property type="protein sequence ID" value="RYR18226.1"/>
    <property type="molecule type" value="Genomic_DNA"/>
</dbReference>
<proteinExistence type="predicted"/>
<dbReference type="GO" id="GO:0008270">
    <property type="term" value="F:zinc ion binding"/>
    <property type="evidence" value="ECO:0007669"/>
    <property type="project" value="UniProtKB-KW"/>
</dbReference>
<dbReference type="SUPFAM" id="SSF57903">
    <property type="entry name" value="FYVE/PHD zinc finger"/>
    <property type="match status" value="1"/>
</dbReference>
<keyword evidence="5" id="KW-1185">Reference proteome</keyword>
<evidence type="ECO:0000256" key="1">
    <source>
        <dbReference type="ARBA" id="ARBA00022723"/>
    </source>
</evidence>
<dbReference type="AlphaFoldDB" id="A0A444ZVN6"/>
<sequence length="288" mass="32830">MQSTSGGSGSGFESETLIRSCTERLSRRDFTGAREFAHRINKSDPDISLRVNQILAVADVLTAAQPRPGSCHPDWPAILQLRPADASNRDLARRQFKSLVRLLDQNANKLPFADDALMRVREAWLVLSNIHRNGADDKGPSHDRVGDAPRESVATTFWTMCPYCWYLHEYERKYEGCAFRCETCRRAFHGVAVKPPSPERMVNGKEQYYCYNVSLPLRYPMGDERRRFDTDDGIRDWCESGVLERNGMKGFQGNGKRRMRIKTTAMRVKMKSFDPTNNSGLDAEEEVL</sequence>
<evidence type="ECO:0008006" key="6">
    <source>
        <dbReference type="Google" id="ProtNLM"/>
    </source>
</evidence>
<dbReference type="InterPro" id="IPR053052">
    <property type="entry name" value="Imprinting_Balance_Reg"/>
</dbReference>
<keyword evidence="3" id="KW-0862">Zinc</keyword>
<dbReference type="SMR" id="A0A444ZVN6"/>
<evidence type="ECO:0000313" key="5">
    <source>
        <dbReference type="Proteomes" id="UP000289738"/>
    </source>
</evidence>
<comment type="caution">
    <text evidence="4">The sequence shown here is derived from an EMBL/GenBank/DDBJ whole genome shotgun (WGS) entry which is preliminary data.</text>
</comment>
<dbReference type="Gramene" id="arahy.Tifrunner.gnm2.ann2.Ah13g530800.1">
    <property type="protein sequence ID" value="arahy.Tifrunner.gnm2.ann2.Ah13g530800.1-CDS-1"/>
    <property type="gene ID" value="arahy.Tifrunner.gnm2.ann2.Ah13g530800"/>
</dbReference>
<dbReference type="Proteomes" id="UP000289738">
    <property type="component" value="Chromosome B03"/>
</dbReference>
<dbReference type="PANTHER" id="PTHR45496:SF9">
    <property type="entry name" value="CHAPERONE DNAJ-DOMAIN PROTEIN"/>
    <property type="match status" value="1"/>
</dbReference>
<name>A0A444ZVN6_ARAHY</name>
<protein>
    <recommendedName>
        <fullName evidence="6">J domain-containing protein</fullName>
    </recommendedName>
</protein>
<gene>
    <name evidence="4" type="ORF">Ahy_B03g062843</name>
</gene>
<keyword evidence="1" id="KW-0479">Metal-binding</keyword>
<dbReference type="InterPro" id="IPR011011">
    <property type="entry name" value="Znf_FYVE_PHD"/>
</dbReference>
<dbReference type="PANTHER" id="PTHR45496">
    <property type="entry name" value="CHAPERONE DNAJ-DOMAIN SUPERFAMILY PROTEIN"/>
    <property type="match status" value="1"/>
</dbReference>
<keyword evidence="2" id="KW-0863">Zinc-finger</keyword>
<evidence type="ECO:0000256" key="2">
    <source>
        <dbReference type="ARBA" id="ARBA00022771"/>
    </source>
</evidence>
<evidence type="ECO:0000313" key="4">
    <source>
        <dbReference type="EMBL" id="RYR18226.1"/>
    </source>
</evidence>